<proteinExistence type="predicted"/>
<accession>A0A0C3BZX1</accession>
<evidence type="ECO:0000313" key="2">
    <source>
        <dbReference type="EMBL" id="KIM36991.1"/>
    </source>
</evidence>
<feature type="region of interest" description="Disordered" evidence="1">
    <location>
        <begin position="1"/>
        <end position="32"/>
    </location>
</feature>
<sequence>MHSFRGQTFQQRCADAESSRCSPGPNVQEIPHGVHRLSPLDRANTQRELAPVHHITPHAFDAQPAANVFQRASGPSRPSLGLAPVERITPRACKNPRITSPSAFDAQPTTYSSQSAPGPSRQIYFHDLLAHGHDNGRKLKLDFSHDRFWPRAIGADGTDLWDNYRCQEALISNFELPDIVEIQLSFPLPALNRSFHRAFPGDGGATSKLHHSGP</sequence>
<feature type="region of interest" description="Disordered" evidence="1">
    <location>
        <begin position="93"/>
        <end position="117"/>
    </location>
</feature>
<evidence type="ECO:0000313" key="3">
    <source>
        <dbReference type="Proteomes" id="UP000053424"/>
    </source>
</evidence>
<dbReference type="EMBL" id="KN831800">
    <property type="protein sequence ID" value="KIM36991.1"/>
    <property type="molecule type" value="Genomic_DNA"/>
</dbReference>
<protein>
    <submittedName>
        <fullName evidence="2">Uncharacterized protein</fullName>
    </submittedName>
</protein>
<gene>
    <name evidence="2" type="ORF">M413DRAFT_31166</name>
</gene>
<keyword evidence="3" id="KW-1185">Reference proteome</keyword>
<dbReference type="AlphaFoldDB" id="A0A0C3BZX1"/>
<feature type="compositionally biased region" description="Polar residues" evidence="1">
    <location>
        <begin position="97"/>
        <end position="117"/>
    </location>
</feature>
<name>A0A0C3BZX1_HEBCY</name>
<feature type="compositionally biased region" description="Polar residues" evidence="1">
    <location>
        <begin position="1"/>
        <end position="11"/>
    </location>
</feature>
<organism evidence="2 3">
    <name type="scientific">Hebeloma cylindrosporum</name>
    <dbReference type="NCBI Taxonomy" id="76867"/>
    <lineage>
        <taxon>Eukaryota</taxon>
        <taxon>Fungi</taxon>
        <taxon>Dikarya</taxon>
        <taxon>Basidiomycota</taxon>
        <taxon>Agaricomycotina</taxon>
        <taxon>Agaricomycetes</taxon>
        <taxon>Agaricomycetidae</taxon>
        <taxon>Agaricales</taxon>
        <taxon>Agaricineae</taxon>
        <taxon>Hymenogastraceae</taxon>
        <taxon>Hebeloma</taxon>
    </lineage>
</organism>
<dbReference type="Proteomes" id="UP000053424">
    <property type="component" value="Unassembled WGS sequence"/>
</dbReference>
<evidence type="ECO:0000256" key="1">
    <source>
        <dbReference type="SAM" id="MobiDB-lite"/>
    </source>
</evidence>
<reference evidence="3" key="2">
    <citation type="submission" date="2015-01" db="EMBL/GenBank/DDBJ databases">
        <title>Evolutionary Origins and Diversification of the Mycorrhizal Mutualists.</title>
        <authorList>
            <consortium name="DOE Joint Genome Institute"/>
            <consortium name="Mycorrhizal Genomics Consortium"/>
            <person name="Kohler A."/>
            <person name="Kuo A."/>
            <person name="Nagy L.G."/>
            <person name="Floudas D."/>
            <person name="Copeland A."/>
            <person name="Barry K.W."/>
            <person name="Cichocki N."/>
            <person name="Veneault-Fourrey C."/>
            <person name="LaButti K."/>
            <person name="Lindquist E.A."/>
            <person name="Lipzen A."/>
            <person name="Lundell T."/>
            <person name="Morin E."/>
            <person name="Murat C."/>
            <person name="Riley R."/>
            <person name="Ohm R."/>
            <person name="Sun H."/>
            <person name="Tunlid A."/>
            <person name="Henrissat B."/>
            <person name="Grigoriev I.V."/>
            <person name="Hibbett D.S."/>
            <person name="Martin F."/>
        </authorList>
    </citation>
    <scope>NUCLEOTIDE SEQUENCE [LARGE SCALE GENOMIC DNA]</scope>
    <source>
        <strain evidence="3">h7</strain>
    </source>
</reference>
<reference evidence="2 3" key="1">
    <citation type="submission" date="2014-04" db="EMBL/GenBank/DDBJ databases">
        <authorList>
            <consortium name="DOE Joint Genome Institute"/>
            <person name="Kuo A."/>
            <person name="Gay G."/>
            <person name="Dore J."/>
            <person name="Kohler A."/>
            <person name="Nagy L.G."/>
            <person name="Floudas D."/>
            <person name="Copeland A."/>
            <person name="Barry K.W."/>
            <person name="Cichocki N."/>
            <person name="Veneault-Fourrey C."/>
            <person name="LaButti K."/>
            <person name="Lindquist E.A."/>
            <person name="Lipzen A."/>
            <person name="Lundell T."/>
            <person name="Morin E."/>
            <person name="Murat C."/>
            <person name="Sun H."/>
            <person name="Tunlid A."/>
            <person name="Henrissat B."/>
            <person name="Grigoriev I.V."/>
            <person name="Hibbett D.S."/>
            <person name="Martin F."/>
            <person name="Nordberg H.P."/>
            <person name="Cantor M.N."/>
            <person name="Hua S.X."/>
        </authorList>
    </citation>
    <scope>NUCLEOTIDE SEQUENCE [LARGE SCALE GENOMIC DNA]</scope>
    <source>
        <strain evidence="3">h7</strain>
    </source>
</reference>
<dbReference type="HOGENOM" id="CLU_1289055_0_0_1"/>